<sequence length="98" mass="11290">MINGIKFACNSCIKGHRSSHCNHVERPLFEIRRKGRPVTQCAFCRDLRKTKQVHVKCVCSERKGKGIVKCKERQEHPGLISYGYSRATSFKGKQQQQQ</sequence>
<dbReference type="InterPro" id="IPR051763">
    <property type="entry name" value="Copper_Homeo_Regul"/>
</dbReference>
<dbReference type="SMART" id="SM01090">
    <property type="entry name" value="Copper-fist"/>
    <property type="match status" value="1"/>
</dbReference>
<dbReference type="InterPro" id="IPR001083">
    <property type="entry name" value="Cu_fist_DNA-bd_dom"/>
</dbReference>
<dbReference type="AlphaFoldDB" id="A0A1X2HJH4"/>
<dbReference type="OMA" id="KCVCSER"/>
<dbReference type="InParanoid" id="A0A1X2HJH4"/>
<proteinExistence type="predicted"/>
<evidence type="ECO:0000256" key="6">
    <source>
        <dbReference type="ARBA" id="ARBA00023163"/>
    </source>
</evidence>
<dbReference type="InterPro" id="IPR036395">
    <property type="entry name" value="Cu_fist_DNA-bd_dom_sf"/>
</dbReference>
<keyword evidence="6" id="KW-0804">Transcription</keyword>
<keyword evidence="7" id="KW-0539">Nucleus</keyword>
<dbReference type="EMBL" id="MCGN01000003">
    <property type="protein sequence ID" value="ORY99231.1"/>
    <property type="molecule type" value="Genomic_DNA"/>
</dbReference>
<dbReference type="GO" id="GO:0006879">
    <property type="term" value="P:intracellular iron ion homeostasis"/>
    <property type="evidence" value="ECO:0007669"/>
    <property type="project" value="TreeGrafter"/>
</dbReference>
<dbReference type="PANTHER" id="PTHR28088:SF5">
    <property type="entry name" value="TRANSCRIPTIONAL ACTIVATOR HAA1-RELATED"/>
    <property type="match status" value="1"/>
</dbReference>
<evidence type="ECO:0000256" key="4">
    <source>
        <dbReference type="ARBA" id="ARBA00023008"/>
    </source>
</evidence>
<evidence type="ECO:0000313" key="10">
    <source>
        <dbReference type="Proteomes" id="UP000242180"/>
    </source>
</evidence>
<evidence type="ECO:0000256" key="5">
    <source>
        <dbReference type="ARBA" id="ARBA00023015"/>
    </source>
</evidence>
<evidence type="ECO:0000256" key="7">
    <source>
        <dbReference type="ARBA" id="ARBA00023242"/>
    </source>
</evidence>
<dbReference type="PRINTS" id="PR00617">
    <property type="entry name" value="COPPERFIST"/>
</dbReference>
<accession>A0A1X2HJH4</accession>
<dbReference type="GO" id="GO:0006878">
    <property type="term" value="P:intracellular copper ion homeostasis"/>
    <property type="evidence" value="ECO:0007669"/>
    <property type="project" value="TreeGrafter"/>
</dbReference>
<evidence type="ECO:0000256" key="1">
    <source>
        <dbReference type="ARBA" id="ARBA00004123"/>
    </source>
</evidence>
<protein>
    <submittedName>
        <fullName evidence="9">Copper fist DNA binding domain-domain-containing protein</fullName>
    </submittedName>
</protein>
<keyword evidence="2" id="KW-0479">Metal-binding</keyword>
<dbReference type="PANTHER" id="PTHR28088">
    <property type="entry name" value="TRANSCRIPTIONAL ACTIVATOR HAA1-RELATED"/>
    <property type="match status" value="1"/>
</dbReference>
<dbReference type="FunFam" id="3.90.430.10:FF:000001">
    <property type="entry name" value="Copper fist DNA-binding protein"/>
    <property type="match status" value="1"/>
</dbReference>
<dbReference type="STRING" id="13706.A0A1X2HJH4"/>
<gene>
    <name evidence="9" type="ORF">BCR43DRAFT_437054</name>
</gene>
<dbReference type="GO" id="GO:0000981">
    <property type="term" value="F:DNA-binding transcription factor activity, RNA polymerase II-specific"/>
    <property type="evidence" value="ECO:0007669"/>
    <property type="project" value="TreeGrafter"/>
</dbReference>
<dbReference type="Proteomes" id="UP000242180">
    <property type="component" value="Unassembled WGS sequence"/>
</dbReference>
<evidence type="ECO:0000313" key="9">
    <source>
        <dbReference type="EMBL" id="ORY99231.1"/>
    </source>
</evidence>
<dbReference type="GO" id="GO:0045944">
    <property type="term" value="P:positive regulation of transcription by RNA polymerase II"/>
    <property type="evidence" value="ECO:0007669"/>
    <property type="project" value="TreeGrafter"/>
</dbReference>
<dbReference type="OrthoDB" id="5600085at2759"/>
<dbReference type="SUPFAM" id="SSF57879">
    <property type="entry name" value="Zinc domain conserved in yeast copper-regulated transcription factors"/>
    <property type="match status" value="1"/>
</dbReference>
<evidence type="ECO:0000259" key="8">
    <source>
        <dbReference type="PROSITE" id="PS50073"/>
    </source>
</evidence>
<dbReference type="Pfam" id="PF00649">
    <property type="entry name" value="Copper-fist"/>
    <property type="match status" value="1"/>
</dbReference>
<keyword evidence="5" id="KW-0805">Transcription regulation</keyword>
<dbReference type="PROSITE" id="PS50073">
    <property type="entry name" value="COPPER_FIST_2"/>
    <property type="match status" value="1"/>
</dbReference>
<evidence type="ECO:0000256" key="3">
    <source>
        <dbReference type="ARBA" id="ARBA00022833"/>
    </source>
</evidence>
<comment type="caution">
    <text evidence="9">The sequence shown here is derived from an EMBL/GenBank/DDBJ whole genome shotgun (WGS) entry which is preliminary data.</text>
</comment>
<keyword evidence="4" id="KW-0186">Copper</keyword>
<feature type="domain" description="Copper-fist" evidence="8">
    <location>
        <begin position="1"/>
        <end position="38"/>
    </location>
</feature>
<comment type="subcellular location">
    <subcellularLocation>
        <location evidence="1">Nucleus</location>
    </subcellularLocation>
</comment>
<dbReference type="SMART" id="SM00412">
    <property type="entry name" value="Cu_FIST"/>
    <property type="match status" value="1"/>
</dbReference>
<keyword evidence="10" id="KW-1185">Reference proteome</keyword>
<dbReference type="GO" id="GO:0005634">
    <property type="term" value="C:nucleus"/>
    <property type="evidence" value="ECO:0007669"/>
    <property type="project" value="UniProtKB-SubCell"/>
</dbReference>
<keyword evidence="3" id="KW-0862">Zinc</keyword>
<reference evidence="9 10" key="1">
    <citation type="submission" date="2016-07" db="EMBL/GenBank/DDBJ databases">
        <title>Pervasive Adenine N6-methylation of Active Genes in Fungi.</title>
        <authorList>
            <consortium name="DOE Joint Genome Institute"/>
            <person name="Mondo S.J."/>
            <person name="Dannebaum R.O."/>
            <person name="Kuo R.C."/>
            <person name="Labutti K."/>
            <person name="Haridas S."/>
            <person name="Kuo A."/>
            <person name="Salamov A."/>
            <person name="Ahrendt S.R."/>
            <person name="Lipzen A."/>
            <person name="Sullivan W."/>
            <person name="Andreopoulos W.B."/>
            <person name="Clum A."/>
            <person name="Lindquist E."/>
            <person name="Daum C."/>
            <person name="Ramamoorthy G.K."/>
            <person name="Gryganskyi A."/>
            <person name="Culley D."/>
            <person name="Magnuson J.K."/>
            <person name="James T.Y."/>
            <person name="O'Malley M.A."/>
            <person name="Stajich J.E."/>
            <person name="Spatafora J.W."/>
            <person name="Visel A."/>
            <person name="Grigoriev I.V."/>
        </authorList>
    </citation>
    <scope>NUCLEOTIDE SEQUENCE [LARGE SCALE GENOMIC DNA]</scope>
    <source>
        <strain evidence="9 10">NRRL 2496</strain>
    </source>
</reference>
<evidence type="ECO:0000256" key="2">
    <source>
        <dbReference type="ARBA" id="ARBA00022723"/>
    </source>
</evidence>
<dbReference type="Gene3D" id="3.90.430.10">
    <property type="entry name" value="Copper fist DNA-binding domain"/>
    <property type="match status" value="1"/>
</dbReference>
<organism evidence="9 10">
    <name type="scientific">Syncephalastrum racemosum</name>
    <name type="common">Filamentous fungus</name>
    <dbReference type="NCBI Taxonomy" id="13706"/>
    <lineage>
        <taxon>Eukaryota</taxon>
        <taxon>Fungi</taxon>
        <taxon>Fungi incertae sedis</taxon>
        <taxon>Mucoromycota</taxon>
        <taxon>Mucoromycotina</taxon>
        <taxon>Mucoromycetes</taxon>
        <taxon>Mucorales</taxon>
        <taxon>Syncephalastraceae</taxon>
        <taxon>Syncephalastrum</taxon>
    </lineage>
</organism>
<dbReference type="GO" id="GO:0000978">
    <property type="term" value="F:RNA polymerase II cis-regulatory region sequence-specific DNA binding"/>
    <property type="evidence" value="ECO:0007669"/>
    <property type="project" value="TreeGrafter"/>
</dbReference>
<dbReference type="GO" id="GO:0005507">
    <property type="term" value="F:copper ion binding"/>
    <property type="evidence" value="ECO:0007669"/>
    <property type="project" value="InterPro"/>
</dbReference>
<name>A0A1X2HJH4_SYNRA</name>